<dbReference type="EMBL" id="CP031417">
    <property type="protein sequence ID" value="AXK83502.1"/>
    <property type="molecule type" value="Genomic_DNA"/>
</dbReference>
<dbReference type="RefSeq" id="WP_115693881.1">
    <property type="nucleotide sequence ID" value="NZ_CP031417.1"/>
</dbReference>
<protein>
    <recommendedName>
        <fullName evidence="4">DUF2946 domain-containing protein</fullName>
    </recommendedName>
</protein>
<name>A0A346A2V5_9HYPH</name>
<proteinExistence type="predicted"/>
<accession>A0A346A2V5</accession>
<dbReference type="KEGG" id="ptaw:DW352_25025"/>
<evidence type="ECO:0000313" key="3">
    <source>
        <dbReference type="Proteomes" id="UP000254889"/>
    </source>
</evidence>
<keyword evidence="3" id="KW-1185">Reference proteome</keyword>
<evidence type="ECO:0008006" key="4">
    <source>
        <dbReference type="Google" id="ProtNLM"/>
    </source>
</evidence>
<evidence type="ECO:0000313" key="2">
    <source>
        <dbReference type="EMBL" id="AXK83502.1"/>
    </source>
</evidence>
<gene>
    <name evidence="2" type="ORF">DW352_25025</name>
</gene>
<organism evidence="2 3">
    <name type="scientific">Pseudolabrys taiwanensis</name>
    <dbReference type="NCBI Taxonomy" id="331696"/>
    <lineage>
        <taxon>Bacteria</taxon>
        <taxon>Pseudomonadati</taxon>
        <taxon>Pseudomonadota</taxon>
        <taxon>Alphaproteobacteria</taxon>
        <taxon>Hyphomicrobiales</taxon>
        <taxon>Xanthobacteraceae</taxon>
        <taxon>Pseudolabrys</taxon>
    </lineage>
</organism>
<dbReference type="Proteomes" id="UP000254889">
    <property type="component" value="Chromosome"/>
</dbReference>
<reference evidence="2 3" key="1">
    <citation type="submission" date="2018-07" db="EMBL/GenBank/DDBJ databases">
        <authorList>
            <person name="Quirk P.G."/>
            <person name="Krulwich T.A."/>
        </authorList>
    </citation>
    <scope>NUCLEOTIDE SEQUENCE [LARGE SCALE GENOMIC DNA]</scope>
    <source>
        <strain evidence="2 3">CC-BB4</strain>
    </source>
</reference>
<feature type="signal peptide" evidence="1">
    <location>
        <begin position="1"/>
        <end position="30"/>
    </location>
</feature>
<sequence>MGRARTKRRLTGWLALFALALQLVASFAHVHSEDFAGLVHPGLVQTSQGDLGPAGPSDPDHLTCDICAAVHLTGTSAVPTPATLVLPVSTGTLPPDAAPVVRPPALAAAFDARGPPQA</sequence>
<feature type="chain" id="PRO_5016930382" description="DUF2946 domain-containing protein" evidence="1">
    <location>
        <begin position="31"/>
        <end position="118"/>
    </location>
</feature>
<evidence type="ECO:0000256" key="1">
    <source>
        <dbReference type="SAM" id="SignalP"/>
    </source>
</evidence>
<keyword evidence="1" id="KW-0732">Signal</keyword>
<dbReference type="AlphaFoldDB" id="A0A346A2V5"/>